<dbReference type="AlphaFoldDB" id="A6VP93"/>
<dbReference type="KEGG" id="asu:Asuc_1431"/>
<dbReference type="InterPro" id="IPR051447">
    <property type="entry name" value="Lipoprotein-release_system"/>
</dbReference>
<protein>
    <submittedName>
        <fullName evidence="11">Lipoprotein releasing system, transmembrane protein, LolC/E family</fullName>
    </submittedName>
</protein>
<keyword evidence="11" id="KW-0449">Lipoprotein</keyword>
<evidence type="ECO:0000256" key="2">
    <source>
        <dbReference type="ARBA" id="ARBA00005236"/>
    </source>
</evidence>
<dbReference type="NCBIfam" id="TIGR02212">
    <property type="entry name" value="lolCE"/>
    <property type="match status" value="1"/>
</dbReference>
<dbReference type="STRING" id="339671.Asuc_1431"/>
<dbReference type="PANTHER" id="PTHR30489:SF8">
    <property type="entry name" value="LIPOPROTEIN-RELEASING SYSTEM TRANSMEMBRANE PROTEIN LOLC"/>
    <property type="match status" value="1"/>
</dbReference>
<comment type="subcellular location">
    <subcellularLocation>
        <location evidence="1">Cell membrane</location>
        <topology evidence="1">Multi-pass membrane protein</topology>
    </subcellularLocation>
</comment>
<dbReference type="RefSeq" id="WP_012073167.1">
    <property type="nucleotide sequence ID" value="NC_009655.1"/>
</dbReference>
<keyword evidence="3" id="KW-0813">Transport</keyword>
<dbReference type="eggNOG" id="COG4591">
    <property type="taxonomic scope" value="Bacteria"/>
</dbReference>
<gene>
    <name evidence="11" type="ordered locus">Asuc_1431</name>
</gene>
<dbReference type="Pfam" id="PF02687">
    <property type="entry name" value="FtsX"/>
    <property type="match status" value="1"/>
</dbReference>
<evidence type="ECO:0000256" key="8">
    <source>
        <dbReference type="SAM" id="Phobius"/>
    </source>
</evidence>
<evidence type="ECO:0000259" key="9">
    <source>
        <dbReference type="Pfam" id="PF02687"/>
    </source>
</evidence>
<evidence type="ECO:0000256" key="7">
    <source>
        <dbReference type="ARBA" id="ARBA00023136"/>
    </source>
</evidence>
<evidence type="ECO:0000256" key="6">
    <source>
        <dbReference type="ARBA" id="ARBA00022989"/>
    </source>
</evidence>
<dbReference type="Pfam" id="PF12704">
    <property type="entry name" value="MacB_PCD"/>
    <property type="match status" value="1"/>
</dbReference>
<sequence>MNLGISLFIALRYWRAKSADRFGRLVTNLASAGIMLGVMALIIVLSVMNGLEQYQKKQVLSDIPHAIVMPKDDVRIPRQENQNKIRQVYLSANPGILQDVALINTTNAIYQTVNGVSAGQVIGVQNPTDDKLLTYLDKTQFDSLLPEGEFKLIIGSQLAEKLHVKIGDKVRLMLTENSQYTPFGRVPAQRLFTVSDVYFSGNEVSGYESFANIADIGRLMRIKPQEVQGMRLFLKDPFQITELPRIFPEEQWNISDWRSQKGEFFQAVRMEKNMMGLLISLIIIVAVSNIVTSLSLMVVDKQGEIAILQTQGLTKRQVRRIFILQGLLVGTVGTMIGAVLGVIITFNLDTILNFINPTGVFLPTQISVTQVAVIVVFSLGSALLSTIYPAYRASKVEPAEALRYE</sequence>
<proteinExistence type="inferred from homology"/>
<evidence type="ECO:0000256" key="5">
    <source>
        <dbReference type="ARBA" id="ARBA00022692"/>
    </source>
</evidence>
<feature type="domain" description="ABC3 transporter permease C-terminal" evidence="9">
    <location>
        <begin position="277"/>
        <end position="398"/>
    </location>
</feature>
<organism evidence="11 12">
    <name type="scientific">Actinobacillus succinogenes (strain ATCC 55618 / DSM 22257 / CCUG 43843 / 130Z)</name>
    <dbReference type="NCBI Taxonomy" id="339671"/>
    <lineage>
        <taxon>Bacteria</taxon>
        <taxon>Pseudomonadati</taxon>
        <taxon>Pseudomonadota</taxon>
        <taxon>Gammaproteobacteria</taxon>
        <taxon>Pasteurellales</taxon>
        <taxon>Pasteurellaceae</taxon>
        <taxon>Actinobacillus</taxon>
    </lineage>
</organism>
<dbReference type="PANTHER" id="PTHR30489">
    <property type="entry name" value="LIPOPROTEIN-RELEASING SYSTEM TRANSMEMBRANE PROTEIN LOLE"/>
    <property type="match status" value="1"/>
</dbReference>
<keyword evidence="7 8" id="KW-0472">Membrane</keyword>
<dbReference type="InterPro" id="IPR003838">
    <property type="entry name" value="ABC3_permease_C"/>
</dbReference>
<keyword evidence="5 8" id="KW-0812">Transmembrane</keyword>
<dbReference type="EMBL" id="CP000746">
    <property type="protein sequence ID" value="ABR74790.1"/>
    <property type="molecule type" value="Genomic_DNA"/>
</dbReference>
<dbReference type="InterPro" id="IPR025857">
    <property type="entry name" value="MacB_PCD"/>
</dbReference>
<keyword evidence="4" id="KW-1003">Cell membrane</keyword>
<evidence type="ECO:0000256" key="3">
    <source>
        <dbReference type="ARBA" id="ARBA00022448"/>
    </source>
</evidence>
<name>A6VP93_ACTSZ</name>
<dbReference type="HOGENOM" id="CLU_000604_8_1_6"/>
<keyword evidence="6 8" id="KW-1133">Transmembrane helix</keyword>
<dbReference type="GO" id="GO:0044874">
    <property type="term" value="P:lipoprotein localization to outer membrane"/>
    <property type="evidence" value="ECO:0007669"/>
    <property type="project" value="TreeGrafter"/>
</dbReference>
<keyword evidence="12" id="KW-1185">Reference proteome</keyword>
<feature type="transmembrane region" description="Helical" evidence="8">
    <location>
        <begin position="366"/>
        <end position="388"/>
    </location>
</feature>
<dbReference type="OrthoDB" id="9808461at2"/>
<dbReference type="GO" id="GO:0098797">
    <property type="term" value="C:plasma membrane protein complex"/>
    <property type="evidence" value="ECO:0007669"/>
    <property type="project" value="TreeGrafter"/>
</dbReference>
<feature type="transmembrane region" description="Helical" evidence="8">
    <location>
        <begin position="25"/>
        <end position="48"/>
    </location>
</feature>
<comment type="similarity">
    <text evidence="2">Belongs to the ABC-4 integral membrane protein family. LolC/E subfamily.</text>
</comment>
<feature type="domain" description="MacB-like periplasmic core" evidence="10">
    <location>
        <begin position="29"/>
        <end position="201"/>
    </location>
</feature>
<dbReference type="GO" id="GO:0042953">
    <property type="term" value="P:lipoprotein transport"/>
    <property type="evidence" value="ECO:0007669"/>
    <property type="project" value="InterPro"/>
</dbReference>
<evidence type="ECO:0000313" key="11">
    <source>
        <dbReference type="EMBL" id="ABR74790.1"/>
    </source>
</evidence>
<accession>A6VP93</accession>
<evidence type="ECO:0000259" key="10">
    <source>
        <dbReference type="Pfam" id="PF12704"/>
    </source>
</evidence>
<reference evidence="12" key="1">
    <citation type="journal article" date="2010" name="BMC Genomics">
        <title>A genomic perspective on the potential of Actinobacillus succinogenes for industrial succinate production.</title>
        <authorList>
            <person name="McKinlay J.B."/>
            <person name="Laivenieks M."/>
            <person name="Schindler B.D."/>
            <person name="McKinlay A.A."/>
            <person name="Siddaramappa S."/>
            <person name="Challacombe J.F."/>
            <person name="Lowry S.R."/>
            <person name="Clum A."/>
            <person name="Lapidus A.L."/>
            <person name="Burkhart K.B."/>
            <person name="Harkins V."/>
            <person name="Vieille C."/>
        </authorList>
    </citation>
    <scope>NUCLEOTIDE SEQUENCE [LARGE SCALE GENOMIC DNA]</scope>
    <source>
        <strain evidence="12">ATCC 55618 / DSM 22257 / CCUG 43843 / 130Z</strain>
    </source>
</reference>
<evidence type="ECO:0000256" key="4">
    <source>
        <dbReference type="ARBA" id="ARBA00022475"/>
    </source>
</evidence>
<feature type="transmembrane region" description="Helical" evidence="8">
    <location>
        <begin position="274"/>
        <end position="299"/>
    </location>
</feature>
<evidence type="ECO:0000256" key="1">
    <source>
        <dbReference type="ARBA" id="ARBA00004651"/>
    </source>
</evidence>
<feature type="transmembrane region" description="Helical" evidence="8">
    <location>
        <begin position="320"/>
        <end position="346"/>
    </location>
</feature>
<dbReference type="Proteomes" id="UP000001114">
    <property type="component" value="Chromosome"/>
</dbReference>
<evidence type="ECO:0000313" key="12">
    <source>
        <dbReference type="Proteomes" id="UP000001114"/>
    </source>
</evidence>
<dbReference type="InterPro" id="IPR011925">
    <property type="entry name" value="LolCE_TM"/>
</dbReference>